<name>A0A9Q9AR55_9PEZI</name>
<evidence type="ECO:0000256" key="3">
    <source>
        <dbReference type="ARBA" id="ARBA00022692"/>
    </source>
</evidence>
<dbReference type="GO" id="GO:0016705">
    <property type="term" value="F:oxidoreductase activity, acting on paired donors, with incorporation or reduction of molecular oxygen"/>
    <property type="evidence" value="ECO:0007669"/>
    <property type="project" value="InterPro"/>
</dbReference>
<keyword evidence="3" id="KW-0812">Transmembrane</keyword>
<dbReference type="OrthoDB" id="10029320at2759"/>
<reference evidence="9" key="1">
    <citation type="submission" date="2022-06" db="EMBL/GenBank/DDBJ databases">
        <title>Complete genome sequences of two strains of the flax pathogen Septoria linicola.</title>
        <authorList>
            <person name="Lapalu N."/>
            <person name="Simon A."/>
            <person name="Demenou B."/>
            <person name="Paumier D."/>
            <person name="Guillot M.-P."/>
            <person name="Gout L."/>
            <person name="Valade R."/>
        </authorList>
    </citation>
    <scope>NUCLEOTIDE SEQUENCE</scope>
    <source>
        <strain evidence="9">SE15195</strain>
    </source>
</reference>
<comment type="subcellular location">
    <subcellularLocation>
        <location evidence="1">Membrane</location>
    </subcellularLocation>
</comment>
<evidence type="ECO:0000313" key="9">
    <source>
        <dbReference type="EMBL" id="USW50541.1"/>
    </source>
</evidence>
<keyword evidence="2" id="KW-0349">Heme</keyword>
<sequence length="452" mass="51070">MPAMPKDMSYITASTLFWATAFVALVWLLPRSPLRISSSRETQPQCDHDPLSKIKSSDPKACLDIMAAKSFYTQGYSIKNILTIFEARAVPNQRLVRAFGIHNSFVTSEREESAAFRKQVETLVYVEEDKWDEFATVARGVVRTQLEAHEPSLKLGEFVQLITLKMVRKVIWDIEPEDMVPPHANDSDNKLRILARAINLQWLSSKSERPGTQAADDTATSQDEMQAALMATFPGWDGSDSATNPLNFILPAYETLWRVVLLCFIEINARPHLNRAKWSAALQNFLEAPARERLEKPLMSSDEPVSAIMVAKEVLRLYPPTRRVYRRFQDEAGTQYSVAADIEAMQRDPAVWGEDAALLRPERWTSITQAMEDDGRWLPFGAKPFRCPAKRHQGVAMPFGVSMIALLTGALLEATEDRWEFQGRGDLPHIDIPLETGRGAYDSAKLVRRVHK</sequence>
<evidence type="ECO:0000313" key="10">
    <source>
        <dbReference type="Proteomes" id="UP001056384"/>
    </source>
</evidence>
<dbReference type="GO" id="GO:0004497">
    <property type="term" value="F:monooxygenase activity"/>
    <property type="evidence" value="ECO:0007669"/>
    <property type="project" value="InterPro"/>
</dbReference>
<dbReference type="PANTHER" id="PTHR24282">
    <property type="entry name" value="CYTOCHROME P450 FAMILY MEMBER"/>
    <property type="match status" value="1"/>
</dbReference>
<evidence type="ECO:0000256" key="4">
    <source>
        <dbReference type="ARBA" id="ARBA00022723"/>
    </source>
</evidence>
<keyword evidence="4" id="KW-0479">Metal-binding</keyword>
<evidence type="ECO:0000256" key="5">
    <source>
        <dbReference type="ARBA" id="ARBA00022989"/>
    </source>
</evidence>
<dbReference type="Proteomes" id="UP001056384">
    <property type="component" value="Chromosome 3"/>
</dbReference>
<dbReference type="GO" id="GO:0005506">
    <property type="term" value="F:iron ion binding"/>
    <property type="evidence" value="ECO:0007669"/>
    <property type="project" value="InterPro"/>
</dbReference>
<evidence type="ECO:0000256" key="2">
    <source>
        <dbReference type="ARBA" id="ARBA00022617"/>
    </source>
</evidence>
<proteinExistence type="predicted"/>
<evidence type="ECO:0000256" key="8">
    <source>
        <dbReference type="ARBA" id="ARBA00023136"/>
    </source>
</evidence>
<keyword evidence="10" id="KW-1185">Reference proteome</keyword>
<evidence type="ECO:0000256" key="1">
    <source>
        <dbReference type="ARBA" id="ARBA00004370"/>
    </source>
</evidence>
<dbReference type="InterPro" id="IPR036396">
    <property type="entry name" value="Cyt_P450_sf"/>
</dbReference>
<keyword evidence="5" id="KW-1133">Transmembrane helix</keyword>
<dbReference type="Gene3D" id="1.10.630.10">
    <property type="entry name" value="Cytochrome P450"/>
    <property type="match status" value="1"/>
</dbReference>
<dbReference type="GO" id="GO:0016020">
    <property type="term" value="C:membrane"/>
    <property type="evidence" value="ECO:0007669"/>
    <property type="project" value="UniProtKB-SubCell"/>
</dbReference>
<keyword evidence="7" id="KW-0408">Iron</keyword>
<evidence type="ECO:0000256" key="6">
    <source>
        <dbReference type="ARBA" id="ARBA00023002"/>
    </source>
</evidence>
<dbReference type="SUPFAM" id="SSF48264">
    <property type="entry name" value="Cytochrome P450"/>
    <property type="match status" value="1"/>
</dbReference>
<dbReference type="InterPro" id="IPR050665">
    <property type="entry name" value="Cytochrome_P450_Monooxygen"/>
</dbReference>
<protein>
    <submittedName>
        <fullName evidence="9">Cytochrome P450 superfamily</fullName>
    </submittedName>
</protein>
<dbReference type="GO" id="GO:0020037">
    <property type="term" value="F:heme binding"/>
    <property type="evidence" value="ECO:0007669"/>
    <property type="project" value="InterPro"/>
</dbReference>
<keyword evidence="8" id="KW-0472">Membrane</keyword>
<dbReference type="EMBL" id="CP099420">
    <property type="protein sequence ID" value="USW50541.1"/>
    <property type="molecule type" value="Genomic_DNA"/>
</dbReference>
<accession>A0A9Q9AR55</accession>
<gene>
    <name evidence="9" type="ORF">Slin15195_G038600</name>
</gene>
<evidence type="ECO:0000256" key="7">
    <source>
        <dbReference type="ARBA" id="ARBA00023004"/>
    </source>
</evidence>
<dbReference type="PANTHER" id="PTHR24282:SF211">
    <property type="entry name" value="CYTOCHROME P450-RELATED"/>
    <property type="match status" value="1"/>
</dbReference>
<organism evidence="9 10">
    <name type="scientific">Septoria linicola</name>
    <dbReference type="NCBI Taxonomy" id="215465"/>
    <lineage>
        <taxon>Eukaryota</taxon>
        <taxon>Fungi</taxon>
        <taxon>Dikarya</taxon>
        <taxon>Ascomycota</taxon>
        <taxon>Pezizomycotina</taxon>
        <taxon>Dothideomycetes</taxon>
        <taxon>Dothideomycetidae</taxon>
        <taxon>Mycosphaerellales</taxon>
        <taxon>Mycosphaerellaceae</taxon>
        <taxon>Septoria</taxon>
    </lineage>
</organism>
<keyword evidence="6" id="KW-0560">Oxidoreductase</keyword>
<dbReference type="AlphaFoldDB" id="A0A9Q9AR55"/>